<dbReference type="Gene3D" id="3.40.630.30">
    <property type="match status" value="1"/>
</dbReference>
<dbReference type="PANTHER" id="PTHR43877">
    <property type="entry name" value="AMINOALKYLPHOSPHONATE N-ACETYLTRANSFERASE-RELATED-RELATED"/>
    <property type="match status" value="1"/>
</dbReference>
<dbReference type="RefSeq" id="WP_157683190.1">
    <property type="nucleotide sequence ID" value="NZ_LT629772.1"/>
</dbReference>
<keyword evidence="1" id="KW-0808">Transferase</keyword>
<dbReference type="InterPro" id="IPR050832">
    <property type="entry name" value="Bact_Acetyltransf"/>
</dbReference>
<name>A0A1H1NSM4_9ACTN</name>
<sequence length="256" mass="28339">MRPPEDDVTRFWTLAGSGRQLAASTLSRLPAAPDLLLANCLYAVRPGSVADLDQDLARAAADAPQFRVMVESDTPSWVEAELLLRDWRPETEYRLILPAGRLLTGPAETAVRPAIEVDPDWSQRQALFRLDHLEEDDRLGRGRRPVSRTEQVIGHRRALEQFATYWCTTDGDQVTGFVCCWQTPQARGVIEDVFVHPAHRGGGLATAMINNAVTRLRQAGVGDITIAAEVGDTPVRLYQRLGFRPAGINRCYVPAT</sequence>
<dbReference type="OrthoDB" id="2061990at2"/>
<dbReference type="GO" id="GO:0005840">
    <property type="term" value="C:ribosome"/>
    <property type="evidence" value="ECO:0007669"/>
    <property type="project" value="UniProtKB-KW"/>
</dbReference>
<dbReference type="InterPro" id="IPR016181">
    <property type="entry name" value="Acyl_CoA_acyltransferase"/>
</dbReference>
<reference evidence="4 5" key="1">
    <citation type="submission" date="2016-10" db="EMBL/GenBank/DDBJ databases">
        <authorList>
            <person name="de Groot N.N."/>
        </authorList>
    </citation>
    <scope>NUCLEOTIDE SEQUENCE [LARGE SCALE GENOMIC DNA]</scope>
    <source>
        <strain evidence="4 5">DSM 21800</strain>
    </source>
</reference>
<gene>
    <name evidence="4" type="ORF">SAMN04489812_0631</name>
</gene>
<proteinExistence type="predicted"/>
<dbReference type="PROSITE" id="PS51186">
    <property type="entry name" value="GNAT"/>
    <property type="match status" value="1"/>
</dbReference>
<protein>
    <submittedName>
        <fullName evidence="4">Ribosomal protein S18 acetylase RimI</fullName>
    </submittedName>
</protein>
<evidence type="ECO:0000259" key="3">
    <source>
        <dbReference type="PROSITE" id="PS51186"/>
    </source>
</evidence>
<evidence type="ECO:0000256" key="2">
    <source>
        <dbReference type="ARBA" id="ARBA00023315"/>
    </source>
</evidence>
<keyword evidence="5" id="KW-1185">Reference proteome</keyword>
<feature type="domain" description="N-acetyltransferase" evidence="3">
    <location>
        <begin position="109"/>
        <end position="256"/>
    </location>
</feature>
<dbReference type="AlphaFoldDB" id="A0A1H1NSM4"/>
<dbReference type="CDD" id="cd04301">
    <property type="entry name" value="NAT_SF"/>
    <property type="match status" value="1"/>
</dbReference>
<evidence type="ECO:0000313" key="4">
    <source>
        <dbReference type="EMBL" id="SDS01986.1"/>
    </source>
</evidence>
<keyword evidence="2" id="KW-0012">Acyltransferase</keyword>
<dbReference type="InterPro" id="IPR000182">
    <property type="entry name" value="GNAT_dom"/>
</dbReference>
<dbReference type="Pfam" id="PF00583">
    <property type="entry name" value="Acetyltransf_1"/>
    <property type="match status" value="1"/>
</dbReference>
<dbReference type="SUPFAM" id="SSF55729">
    <property type="entry name" value="Acyl-CoA N-acyltransferases (Nat)"/>
    <property type="match status" value="1"/>
</dbReference>
<dbReference type="EMBL" id="LT629772">
    <property type="protein sequence ID" value="SDS01986.1"/>
    <property type="molecule type" value="Genomic_DNA"/>
</dbReference>
<keyword evidence="4" id="KW-0689">Ribosomal protein</keyword>
<organism evidence="4 5">
    <name type="scientific">Microlunatus soli</name>
    <dbReference type="NCBI Taxonomy" id="630515"/>
    <lineage>
        <taxon>Bacteria</taxon>
        <taxon>Bacillati</taxon>
        <taxon>Actinomycetota</taxon>
        <taxon>Actinomycetes</taxon>
        <taxon>Propionibacteriales</taxon>
        <taxon>Propionibacteriaceae</taxon>
        <taxon>Microlunatus</taxon>
    </lineage>
</organism>
<dbReference type="GO" id="GO:0016747">
    <property type="term" value="F:acyltransferase activity, transferring groups other than amino-acyl groups"/>
    <property type="evidence" value="ECO:0007669"/>
    <property type="project" value="InterPro"/>
</dbReference>
<dbReference type="Proteomes" id="UP000199103">
    <property type="component" value="Chromosome I"/>
</dbReference>
<dbReference type="STRING" id="630515.SAMN04489812_0631"/>
<evidence type="ECO:0000256" key="1">
    <source>
        <dbReference type="ARBA" id="ARBA00022679"/>
    </source>
</evidence>
<accession>A0A1H1NSM4</accession>
<keyword evidence="4" id="KW-0687">Ribonucleoprotein</keyword>
<evidence type="ECO:0000313" key="5">
    <source>
        <dbReference type="Proteomes" id="UP000199103"/>
    </source>
</evidence>